<keyword evidence="4" id="KW-0408">Iron</keyword>
<dbReference type="NCBIfam" id="TIGR04085">
    <property type="entry name" value="rSAM_more_4Fe4S"/>
    <property type="match status" value="1"/>
</dbReference>
<dbReference type="OrthoDB" id="7021155at2"/>
<dbReference type="SFLD" id="SFLDG01067">
    <property type="entry name" value="SPASM/twitch_domain_containing"/>
    <property type="match status" value="1"/>
</dbReference>
<evidence type="ECO:0000313" key="7">
    <source>
        <dbReference type="EMBL" id="KAA8480029.1"/>
    </source>
</evidence>
<dbReference type="PROSITE" id="PS51918">
    <property type="entry name" value="RADICAL_SAM"/>
    <property type="match status" value="1"/>
</dbReference>
<evidence type="ECO:0000256" key="1">
    <source>
        <dbReference type="ARBA" id="ARBA00001966"/>
    </source>
</evidence>
<dbReference type="EMBL" id="VWNE01000026">
    <property type="protein sequence ID" value="KAA8480029.1"/>
    <property type="molecule type" value="Genomic_DNA"/>
</dbReference>
<keyword evidence="3" id="KW-0479">Metal-binding</keyword>
<proteinExistence type="predicted"/>
<dbReference type="InterPro" id="IPR050377">
    <property type="entry name" value="Radical_SAM_PqqE_MftC-like"/>
</dbReference>
<dbReference type="InterPro" id="IPR007197">
    <property type="entry name" value="rSAM"/>
</dbReference>
<dbReference type="InterPro" id="IPR023885">
    <property type="entry name" value="4Fe4S-binding_SPASM_dom"/>
</dbReference>
<accession>A0A5M9H167</accession>
<dbReference type="PANTHER" id="PTHR11228">
    <property type="entry name" value="RADICAL SAM DOMAIN PROTEIN"/>
    <property type="match status" value="1"/>
</dbReference>
<comment type="cofactor">
    <cofactor evidence="1">
        <name>[4Fe-4S] cluster</name>
        <dbReference type="ChEBI" id="CHEBI:49883"/>
    </cofactor>
</comment>
<dbReference type="InterPro" id="IPR058240">
    <property type="entry name" value="rSAM_sf"/>
</dbReference>
<dbReference type="PANTHER" id="PTHR11228:SF7">
    <property type="entry name" value="PQQA PEPTIDE CYCLASE"/>
    <property type="match status" value="1"/>
</dbReference>
<gene>
    <name evidence="7" type="ORF">F1649_15485</name>
</gene>
<reference evidence="7 8" key="1">
    <citation type="submission" date="2019-09" db="EMBL/GenBank/DDBJ databases">
        <title>Pararcticibacter amylolyticus gen. nov., sp. nov., isolated from a rottenly hemp rope, and reclassification of Pedobacter tournemirensis as Pararcticibacter tournemirensis comb. nov.</title>
        <authorList>
            <person name="Cai Y."/>
        </authorList>
    </citation>
    <scope>NUCLEOTIDE SEQUENCE [LARGE SCALE GENOMIC DNA]</scope>
    <source>
        <strain evidence="7 8">TF5-37.2-LB10</strain>
    </source>
</reference>
<evidence type="ECO:0000259" key="6">
    <source>
        <dbReference type="PROSITE" id="PS51918"/>
    </source>
</evidence>
<protein>
    <submittedName>
        <fullName evidence="7">Radical SAM protein</fullName>
    </submittedName>
</protein>
<evidence type="ECO:0000256" key="2">
    <source>
        <dbReference type="ARBA" id="ARBA00022691"/>
    </source>
</evidence>
<name>A0A5M9H167_9SPHI</name>
<dbReference type="Proteomes" id="UP000322918">
    <property type="component" value="Unassembled WGS sequence"/>
</dbReference>
<dbReference type="Gene3D" id="3.20.20.70">
    <property type="entry name" value="Aldolase class I"/>
    <property type="match status" value="1"/>
</dbReference>
<evidence type="ECO:0000313" key="8">
    <source>
        <dbReference type="Proteomes" id="UP000322918"/>
    </source>
</evidence>
<dbReference type="AlphaFoldDB" id="A0A5M9H167"/>
<comment type="caution">
    <text evidence="7">The sequence shown here is derived from an EMBL/GenBank/DDBJ whole genome shotgun (WGS) entry which is preliminary data.</text>
</comment>
<feature type="domain" description="Radical SAM core" evidence="6">
    <location>
        <begin position="48"/>
        <end position="250"/>
    </location>
</feature>
<dbReference type="SUPFAM" id="SSF102114">
    <property type="entry name" value="Radical SAM enzymes"/>
    <property type="match status" value="1"/>
</dbReference>
<evidence type="ECO:0000256" key="5">
    <source>
        <dbReference type="ARBA" id="ARBA00023014"/>
    </source>
</evidence>
<keyword evidence="5" id="KW-0411">Iron-sulfur</keyword>
<dbReference type="Pfam" id="PF13186">
    <property type="entry name" value="SPASM"/>
    <property type="match status" value="1"/>
</dbReference>
<dbReference type="CDD" id="cd01335">
    <property type="entry name" value="Radical_SAM"/>
    <property type="match status" value="1"/>
</dbReference>
<dbReference type="InterPro" id="IPR013785">
    <property type="entry name" value="Aldolase_TIM"/>
</dbReference>
<dbReference type="SFLD" id="SFLDS00029">
    <property type="entry name" value="Radical_SAM"/>
    <property type="match status" value="1"/>
</dbReference>
<evidence type="ECO:0000256" key="4">
    <source>
        <dbReference type="ARBA" id="ARBA00023004"/>
    </source>
</evidence>
<dbReference type="GO" id="GO:0046872">
    <property type="term" value="F:metal ion binding"/>
    <property type="evidence" value="ECO:0007669"/>
    <property type="project" value="UniProtKB-KW"/>
</dbReference>
<dbReference type="GO" id="GO:0051536">
    <property type="term" value="F:iron-sulfur cluster binding"/>
    <property type="evidence" value="ECO:0007669"/>
    <property type="project" value="UniProtKB-KW"/>
</dbReference>
<evidence type="ECO:0000256" key="3">
    <source>
        <dbReference type="ARBA" id="ARBA00022723"/>
    </source>
</evidence>
<sequence length="361" mass="41282">MLHRMAGNLENLVVRHYPDEHYSIRFNKKTGYFIRAEDKGFPEPLWSKHGPELLDISITNWCDKGCSFCYRKSTIRGGHMNLTDYRMIMEQAKAMDVLQVALGGGNPNQHPDFVKILETTVEHGIVPCYTTNGRGLTREILEATKKLCGSVAISAYEPYTEFRQHLELLYAYGIKANVHFVTDSKTIDTAISWMEHPPSFIEGINSIIFLNYKPIGRNPDLGMLLKDPLKISRFYDLVNNRKQAFKIGFDSCSISGVVKYSNANSNFYEGCDAGRFSAFIDENLRMMPCSFMTNNNWFGSLRENTMLHIWQNNEYFVKYRNNILNNGCSGCQHQSTCMGGCPFIEELSQCGWKDQRLGLVF</sequence>
<dbReference type="Pfam" id="PF04055">
    <property type="entry name" value="Radical_SAM"/>
    <property type="match status" value="1"/>
</dbReference>
<keyword evidence="8" id="KW-1185">Reference proteome</keyword>
<dbReference type="GO" id="GO:0003824">
    <property type="term" value="F:catalytic activity"/>
    <property type="evidence" value="ECO:0007669"/>
    <property type="project" value="InterPro"/>
</dbReference>
<organism evidence="7 8">
    <name type="scientific">Arcticibacter tournemirensis</name>
    <dbReference type="NCBI Taxonomy" id="699437"/>
    <lineage>
        <taxon>Bacteria</taxon>
        <taxon>Pseudomonadati</taxon>
        <taxon>Bacteroidota</taxon>
        <taxon>Sphingobacteriia</taxon>
        <taxon>Sphingobacteriales</taxon>
        <taxon>Sphingobacteriaceae</taxon>
        <taxon>Arcticibacter</taxon>
    </lineage>
</organism>
<keyword evidence="2" id="KW-0949">S-adenosyl-L-methionine</keyword>